<dbReference type="OrthoDB" id="9898580at2759"/>
<dbReference type="GO" id="GO:0000045">
    <property type="term" value="P:autophagosome assembly"/>
    <property type="evidence" value="ECO:0007669"/>
    <property type="project" value="TreeGrafter"/>
</dbReference>
<dbReference type="InterPro" id="IPR000237">
    <property type="entry name" value="GRIP_dom"/>
</dbReference>
<comment type="subcellular location">
    <subcellularLocation>
        <location evidence="1">Endoplasmic reticulum membrane</location>
        <topology evidence="1">Multi-pass membrane protein</topology>
    </subcellularLocation>
</comment>
<evidence type="ECO:0000256" key="5">
    <source>
        <dbReference type="ARBA" id="ARBA00022824"/>
    </source>
</evidence>
<name>A0A498SHW3_ACAVI</name>
<dbReference type="AlphaFoldDB" id="A0A498SHW3"/>
<feature type="transmembrane region" description="Helical" evidence="11">
    <location>
        <begin position="98"/>
        <end position="119"/>
    </location>
</feature>
<dbReference type="Pfam" id="PF01465">
    <property type="entry name" value="GRIP"/>
    <property type="match status" value="1"/>
</dbReference>
<protein>
    <recommendedName>
        <fullName evidence="3">ER membrane protein complex subunit 6</fullName>
    </recommendedName>
    <alternativeName>
        <fullName evidence="8">Transmembrane protein 93</fullName>
    </alternativeName>
</protein>
<dbReference type="InterPro" id="IPR008504">
    <property type="entry name" value="Emc6"/>
</dbReference>
<feature type="transmembrane region" description="Helical" evidence="11">
    <location>
        <begin position="131"/>
        <end position="149"/>
    </location>
</feature>
<evidence type="ECO:0000256" key="1">
    <source>
        <dbReference type="ARBA" id="ARBA00004477"/>
    </source>
</evidence>
<comment type="similarity">
    <text evidence="2">Belongs to the EMC6 family.</text>
</comment>
<feature type="region of interest" description="Disordered" evidence="10">
    <location>
        <begin position="184"/>
        <end position="213"/>
    </location>
</feature>
<evidence type="ECO:0000256" key="4">
    <source>
        <dbReference type="ARBA" id="ARBA00022692"/>
    </source>
</evidence>
<dbReference type="GO" id="GO:0072546">
    <property type="term" value="C:EMC complex"/>
    <property type="evidence" value="ECO:0007669"/>
    <property type="project" value="InterPro"/>
</dbReference>
<dbReference type="PROSITE" id="PS50913">
    <property type="entry name" value="GRIP"/>
    <property type="match status" value="1"/>
</dbReference>
<accession>A0A498SHW3</accession>
<dbReference type="SUPFAM" id="SSF57997">
    <property type="entry name" value="Tropomyosin"/>
    <property type="match status" value="1"/>
</dbReference>
<keyword evidence="4 11" id="KW-0812">Transmembrane</keyword>
<keyword evidence="9" id="KW-0175">Coiled coil</keyword>
<organism evidence="13 14">
    <name type="scientific">Acanthocheilonema viteae</name>
    <name type="common">Filarial nematode worm</name>
    <name type="synonym">Dipetalonema viteae</name>
    <dbReference type="NCBI Taxonomy" id="6277"/>
    <lineage>
        <taxon>Eukaryota</taxon>
        <taxon>Metazoa</taxon>
        <taxon>Ecdysozoa</taxon>
        <taxon>Nematoda</taxon>
        <taxon>Chromadorea</taxon>
        <taxon>Rhabditida</taxon>
        <taxon>Spirurina</taxon>
        <taxon>Spiruromorpha</taxon>
        <taxon>Filarioidea</taxon>
        <taxon>Onchocercidae</taxon>
        <taxon>Acanthocheilonema</taxon>
    </lineage>
</organism>
<evidence type="ECO:0000313" key="14">
    <source>
        <dbReference type="Proteomes" id="UP000276991"/>
    </source>
</evidence>
<reference evidence="13 14" key="1">
    <citation type="submission" date="2018-08" db="EMBL/GenBank/DDBJ databases">
        <authorList>
            <person name="Laetsch R D."/>
            <person name="Stevens L."/>
            <person name="Kumar S."/>
            <person name="Blaxter L. M."/>
        </authorList>
    </citation>
    <scope>NUCLEOTIDE SEQUENCE [LARGE SCALE GENOMIC DNA]</scope>
</reference>
<evidence type="ECO:0000256" key="10">
    <source>
        <dbReference type="SAM" id="MobiDB-lite"/>
    </source>
</evidence>
<evidence type="ECO:0000256" key="3">
    <source>
        <dbReference type="ARBA" id="ARBA00020827"/>
    </source>
</evidence>
<feature type="coiled-coil region" evidence="9">
    <location>
        <begin position="312"/>
        <end position="452"/>
    </location>
</feature>
<dbReference type="Pfam" id="PF07019">
    <property type="entry name" value="EMC6"/>
    <property type="match status" value="1"/>
</dbReference>
<proteinExistence type="inferred from homology"/>
<keyword evidence="7 11" id="KW-0472">Membrane</keyword>
<evidence type="ECO:0000256" key="11">
    <source>
        <dbReference type="SAM" id="Phobius"/>
    </source>
</evidence>
<evidence type="ECO:0000259" key="12">
    <source>
        <dbReference type="PROSITE" id="PS50913"/>
    </source>
</evidence>
<feature type="transmembrane region" description="Helical" evidence="11">
    <location>
        <begin position="56"/>
        <end position="78"/>
    </location>
</feature>
<feature type="coiled-coil region" evidence="9">
    <location>
        <begin position="735"/>
        <end position="794"/>
    </location>
</feature>
<evidence type="ECO:0000313" key="13">
    <source>
        <dbReference type="EMBL" id="VBB29461.1"/>
    </source>
</evidence>
<evidence type="ECO:0000256" key="6">
    <source>
        <dbReference type="ARBA" id="ARBA00022989"/>
    </source>
</evidence>
<dbReference type="Proteomes" id="UP000276991">
    <property type="component" value="Unassembled WGS sequence"/>
</dbReference>
<dbReference type="InterPro" id="IPR029008">
    <property type="entry name" value="EMC6-like"/>
</dbReference>
<dbReference type="STRING" id="6277.A0A498SHW3"/>
<keyword evidence="14" id="KW-1185">Reference proteome</keyword>
<keyword evidence="6 11" id="KW-1133">Transmembrane helix</keyword>
<dbReference type="GO" id="GO:0034975">
    <property type="term" value="P:protein folding in endoplasmic reticulum"/>
    <property type="evidence" value="ECO:0007669"/>
    <property type="project" value="TreeGrafter"/>
</dbReference>
<evidence type="ECO:0000256" key="9">
    <source>
        <dbReference type="SAM" id="Coils"/>
    </source>
</evidence>
<keyword evidence="5" id="KW-0256">Endoplasmic reticulum</keyword>
<dbReference type="SMART" id="SM00755">
    <property type="entry name" value="Grip"/>
    <property type="match status" value="1"/>
</dbReference>
<dbReference type="PANTHER" id="PTHR20994:SF0">
    <property type="entry name" value="ER MEMBRANE PROTEIN COMPLEX SUBUNIT 6"/>
    <property type="match status" value="1"/>
</dbReference>
<feature type="domain" description="GRIP" evidence="12">
    <location>
        <begin position="790"/>
        <end position="840"/>
    </location>
</feature>
<evidence type="ECO:0000256" key="8">
    <source>
        <dbReference type="ARBA" id="ARBA00031072"/>
    </source>
</evidence>
<dbReference type="EMBL" id="UPTC01000616">
    <property type="protein sequence ID" value="VBB29461.1"/>
    <property type="molecule type" value="Genomic_DNA"/>
</dbReference>
<evidence type="ECO:0000256" key="2">
    <source>
        <dbReference type="ARBA" id="ARBA00009436"/>
    </source>
</evidence>
<sequence length="842" mass="96343">MAPQTANARRSTTENQTTKDVEQVAIFSELAMRHNVGVLEYSRTCQAVASGMASGILGLTGISGFIFYFILVVLQALFWEMKANFEWQNYFISRSLSLTHSLISGLFTYILFWVSQLLASVRQHVAEFSHLIVVFCIRFVPLSIWAPMLRGNDKVKLNRSDLLKKIEEQQLQIDDYENKLKETTTSFEEAENSVQDGGSHLGANAEEKDLSEDDQVRSLKRSLEVLITEKNRVEAAFRSDRKALLVENQALKERLAKAANETEAQAEKLENSLLELRSKIKLIEGDREKELSDHGSVLAAIQQQYAKECVNSGNLEKQIRELRQKLREKDEISKAFETDIVSLKEELSRTQSEVEFWKKKAEKTPAIQVLESELQDVKESSKNEIAELKWKLMETMNTERESRLRELEQRLQELSSEIGDFNTIRTELQHQLNQLEKKNKALEDENAFLKASKVAEEIDDESTNFESLKLNFVKSAEKLRNSKQTINFYELLGLDETSCEQKRRYDVLKDEFEKYRLKAEAVLKSRSVKNDALENTGVSHTLSLLPVNDCSSCAAAEGDLRHMRAVVASLHDKLRTLEIDHAYAKNSYEESLLLLLFLVAEMESEMQKQRIRALDILAEKENELEITKAILASIRSQPNVDPVDPPQGTSIRSVKYRKSRSNDLFESNASIDERRSAEIRNVIDHSSDVDSCSSVVDEHYLERLSTSPSSTQVLFTFPATTTATETRNIFYEQQLARREKQIIELRNAMRVAELNVRDIQQAALTKDLQHFEMVEKLKDEIRILEGKLNFLSVDSNMEYLRNIFVQLLHCDSSSGRKHILKAIGAVLKLSVTEMRVIEKHSL</sequence>
<dbReference type="PANTHER" id="PTHR20994">
    <property type="entry name" value="ER MEMBRANE PROTEIN COMPLEX SUBUNIT 6"/>
    <property type="match status" value="1"/>
</dbReference>
<gene>
    <name evidence="13" type="ORF">NAV_LOCUS4263</name>
</gene>
<evidence type="ECO:0000256" key="7">
    <source>
        <dbReference type="ARBA" id="ARBA00023136"/>
    </source>
</evidence>
<feature type="compositionally biased region" description="Polar residues" evidence="10">
    <location>
        <begin position="184"/>
        <end position="196"/>
    </location>
</feature>